<evidence type="ECO:0000313" key="2">
    <source>
        <dbReference type="EMBL" id="KAK9198802.1"/>
    </source>
</evidence>
<organism evidence="2 3">
    <name type="scientific">Citrus x changshan-huyou</name>
    <dbReference type="NCBI Taxonomy" id="2935761"/>
    <lineage>
        <taxon>Eukaryota</taxon>
        <taxon>Viridiplantae</taxon>
        <taxon>Streptophyta</taxon>
        <taxon>Embryophyta</taxon>
        <taxon>Tracheophyta</taxon>
        <taxon>Spermatophyta</taxon>
        <taxon>Magnoliopsida</taxon>
        <taxon>eudicotyledons</taxon>
        <taxon>Gunneridae</taxon>
        <taxon>Pentapetalae</taxon>
        <taxon>rosids</taxon>
        <taxon>malvids</taxon>
        <taxon>Sapindales</taxon>
        <taxon>Rutaceae</taxon>
        <taxon>Aurantioideae</taxon>
        <taxon>Citrus</taxon>
    </lineage>
</organism>
<accession>A0AAP0QPM4</accession>
<dbReference type="Proteomes" id="UP001428341">
    <property type="component" value="Unassembled WGS sequence"/>
</dbReference>
<keyword evidence="3" id="KW-1185">Reference proteome</keyword>
<name>A0AAP0QPM4_9ROSI</name>
<evidence type="ECO:0000313" key="3">
    <source>
        <dbReference type="Proteomes" id="UP001428341"/>
    </source>
</evidence>
<dbReference type="EMBL" id="JBCGBO010000005">
    <property type="protein sequence ID" value="KAK9198802.1"/>
    <property type="molecule type" value="Genomic_DNA"/>
</dbReference>
<proteinExistence type="predicted"/>
<gene>
    <name evidence="2" type="ORF">WN944_013988</name>
</gene>
<protein>
    <submittedName>
        <fullName evidence="2">Uncharacterized protein</fullName>
    </submittedName>
</protein>
<feature type="compositionally biased region" description="Polar residues" evidence="1">
    <location>
        <begin position="43"/>
        <end position="67"/>
    </location>
</feature>
<reference evidence="2 3" key="1">
    <citation type="submission" date="2024-05" db="EMBL/GenBank/DDBJ databases">
        <title>Haplotype-resolved chromosome-level genome assembly of Huyou (Citrus changshanensis).</title>
        <authorList>
            <person name="Miao C."/>
            <person name="Chen W."/>
            <person name="Wu Y."/>
            <person name="Wang L."/>
            <person name="Zhao S."/>
            <person name="Grierson D."/>
            <person name="Xu C."/>
            <person name="Chen K."/>
        </authorList>
    </citation>
    <scope>NUCLEOTIDE SEQUENCE [LARGE SCALE GENOMIC DNA]</scope>
    <source>
        <strain evidence="2">01-14</strain>
        <tissue evidence="2">Leaf</tissue>
    </source>
</reference>
<evidence type="ECO:0000256" key="1">
    <source>
        <dbReference type="SAM" id="MobiDB-lite"/>
    </source>
</evidence>
<comment type="caution">
    <text evidence="2">The sequence shown here is derived from an EMBL/GenBank/DDBJ whole genome shotgun (WGS) entry which is preliminary data.</text>
</comment>
<feature type="region of interest" description="Disordered" evidence="1">
    <location>
        <begin position="40"/>
        <end position="67"/>
    </location>
</feature>
<sequence>MVLQVILILPSGTQRNINRVGSLDRSDTYSLDAVLTAEPTLSRKLTSSSPPESGNSAKRAQLSQYSR</sequence>
<dbReference type="AlphaFoldDB" id="A0AAP0QPM4"/>